<feature type="transmembrane region" description="Helical" evidence="1">
    <location>
        <begin position="203"/>
        <end position="224"/>
    </location>
</feature>
<keyword evidence="1" id="KW-1133">Transmembrane helix</keyword>
<feature type="transmembrane region" description="Helical" evidence="1">
    <location>
        <begin position="138"/>
        <end position="156"/>
    </location>
</feature>
<feature type="transmembrane region" description="Helical" evidence="1">
    <location>
        <begin position="341"/>
        <end position="364"/>
    </location>
</feature>
<dbReference type="KEGG" id="iag:Igag_0711"/>
<proteinExistence type="predicted"/>
<reference evidence="2 3" key="1">
    <citation type="journal article" date="2010" name="Stand. Genomic Sci.">
        <title>Complete genome sequence of Ignisphaera aggregans type strain (AQ1.S1).</title>
        <authorList>
            <person name="Goker M."/>
            <person name="Held B."/>
            <person name="Lapidus A."/>
            <person name="Nolan M."/>
            <person name="Spring S."/>
            <person name="Yasawong M."/>
            <person name="Lucas S."/>
            <person name="Glavina Del Rio T."/>
            <person name="Tice H."/>
            <person name="Cheng J.F."/>
            <person name="Goodwin L."/>
            <person name="Tapia R."/>
            <person name="Pitluck S."/>
            <person name="Liolios K."/>
            <person name="Ivanova N."/>
            <person name="Mavromatis K."/>
            <person name="Mikhailova N."/>
            <person name="Pati A."/>
            <person name="Chen A."/>
            <person name="Palaniappan K."/>
            <person name="Brambilla E."/>
            <person name="Land M."/>
            <person name="Hauser L."/>
            <person name="Chang Y.J."/>
            <person name="Jeffries C.D."/>
            <person name="Brettin T."/>
            <person name="Detter J.C."/>
            <person name="Han C."/>
            <person name="Rohde M."/>
            <person name="Sikorski J."/>
            <person name="Woyke T."/>
            <person name="Bristow J."/>
            <person name="Eisen J.A."/>
            <person name="Markowitz V."/>
            <person name="Hugenholtz P."/>
            <person name="Kyrpides N.C."/>
            <person name="Klenk H.P."/>
        </authorList>
    </citation>
    <scope>NUCLEOTIDE SEQUENCE [LARGE SCALE GENOMIC DNA]</scope>
    <source>
        <strain evidence="3">DSM 17230 / JCM 13409 / AQ1.S1</strain>
    </source>
</reference>
<dbReference type="EMBL" id="CP002098">
    <property type="protein sequence ID" value="ADM27541.1"/>
    <property type="molecule type" value="Genomic_DNA"/>
</dbReference>
<feature type="transmembrane region" description="Helical" evidence="1">
    <location>
        <begin position="260"/>
        <end position="288"/>
    </location>
</feature>
<feature type="transmembrane region" description="Helical" evidence="1">
    <location>
        <begin position="111"/>
        <end position="132"/>
    </location>
</feature>
<name>E0ST64_IGNAA</name>
<dbReference type="AlphaFoldDB" id="E0ST64"/>
<dbReference type="STRING" id="583356.Igag_0711"/>
<evidence type="ECO:0000313" key="2">
    <source>
        <dbReference type="EMBL" id="ADM27541.1"/>
    </source>
</evidence>
<feature type="transmembrane region" description="Helical" evidence="1">
    <location>
        <begin position="21"/>
        <end position="42"/>
    </location>
</feature>
<keyword evidence="1" id="KW-0472">Membrane</keyword>
<dbReference type="BioCyc" id="IAGG583356:GHAH-707-MONOMER"/>
<evidence type="ECO:0000256" key="1">
    <source>
        <dbReference type="SAM" id="Phobius"/>
    </source>
</evidence>
<dbReference type="Proteomes" id="UP000001304">
    <property type="component" value="Chromosome"/>
</dbReference>
<feature type="transmembrane region" description="Helical" evidence="1">
    <location>
        <begin position="48"/>
        <end position="71"/>
    </location>
</feature>
<accession>E0ST64</accession>
<dbReference type="HOGENOM" id="CLU_730774_0_0_2"/>
<keyword evidence="3" id="KW-1185">Reference proteome</keyword>
<gene>
    <name evidence="2" type="ordered locus">Igag_0711</name>
</gene>
<sequence length="378" mass="43715">MTKLYLLLKLYLKLSLSDPGYLKPLLVLVLAIVTLIVFYFLIVLPDFYIALLYIPILVFILPGPLHSLLMYPLLRSIYSSGFDTNMEYYVKLDIYIQKCFWKGVVFNKFNVIALVLLISLFIFSQFFITIWSIKALTIIFNLLFIVFGLQFGYIRAKIYKSMLLDRRDCRESSELPKDVKDAINILGLSNDPRKFFSDTKASIGLSTLIAIVLGYVAIFLAHGLKGFSFGSFEGFLQKSIELSFLSNNNNEALKQYGLELLFISLFYIFPFTLTIDYYVFVVQTLRYLRRWNISSQLDIRLSQLKRSLLVEISYDVAIPFVSIFLKSMWRGGIPSEFTNLYTFIPAILMTFSMGPITYFLKLVVELLLQHLSRDHSPH</sequence>
<keyword evidence="1" id="KW-0812">Transmembrane</keyword>
<organism evidence="2 3">
    <name type="scientific">Ignisphaera aggregans (strain DSM 17230 / JCM 13409 / AQ1.S1)</name>
    <dbReference type="NCBI Taxonomy" id="583356"/>
    <lineage>
        <taxon>Archaea</taxon>
        <taxon>Thermoproteota</taxon>
        <taxon>Thermoprotei</taxon>
        <taxon>Desulfurococcales</taxon>
        <taxon>Desulfurococcaceae</taxon>
        <taxon>Ignisphaera</taxon>
    </lineage>
</organism>
<evidence type="ECO:0000313" key="3">
    <source>
        <dbReference type="Proteomes" id="UP000001304"/>
    </source>
</evidence>
<protein>
    <submittedName>
        <fullName evidence="2">Uncharacterized protein</fullName>
    </submittedName>
</protein>